<feature type="transmembrane region" description="Helical" evidence="1">
    <location>
        <begin position="34"/>
        <end position="56"/>
    </location>
</feature>
<gene>
    <name evidence="2" type="ORF">P171DRAFT_165065</name>
</gene>
<protein>
    <submittedName>
        <fullName evidence="2">Uncharacterized protein</fullName>
    </submittedName>
</protein>
<keyword evidence="1" id="KW-0812">Transmembrane</keyword>
<evidence type="ECO:0000313" key="2">
    <source>
        <dbReference type="EMBL" id="KAF2438636.1"/>
    </source>
</evidence>
<dbReference type="Proteomes" id="UP000799764">
    <property type="component" value="Unassembled WGS sequence"/>
</dbReference>
<evidence type="ECO:0000256" key="1">
    <source>
        <dbReference type="SAM" id="Phobius"/>
    </source>
</evidence>
<keyword evidence="1" id="KW-1133">Transmembrane helix</keyword>
<dbReference type="EMBL" id="MU001512">
    <property type="protein sequence ID" value="KAF2438636.1"/>
    <property type="molecule type" value="Genomic_DNA"/>
</dbReference>
<keyword evidence="1" id="KW-0472">Membrane</keyword>
<dbReference type="AlphaFoldDB" id="A0A9P4U6C5"/>
<sequence length="135" mass="15329">MAGNNGSMRKPRPWYWCHWICRVMVRTMLPTGHIIISFCSWVVGYLLLAVVTAGIIHAFPLKMAVHACSWKLKGHPSLEALTQKIKHCSEYRVRPLPMGCSECSRISGPLSRYIDRHGCEQSLTFACFRVAVVIR</sequence>
<proteinExistence type="predicted"/>
<name>A0A9P4U6C5_9PLEO</name>
<comment type="caution">
    <text evidence="2">The sequence shown here is derived from an EMBL/GenBank/DDBJ whole genome shotgun (WGS) entry which is preliminary data.</text>
</comment>
<reference evidence="2" key="1">
    <citation type="journal article" date="2020" name="Stud. Mycol.">
        <title>101 Dothideomycetes genomes: a test case for predicting lifestyles and emergence of pathogens.</title>
        <authorList>
            <person name="Haridas S."/>
            <person name="Albert R."/>
            <person name="Binder M."/>
            <person name="Bloem J."/>
            <person name="Labutti K."/>
            <person name="Salamov A."/>
            <person name="Andreopoulos B."/>
            <person name="Baker S."/>
            <person name="Barry K."/>
            <person name="Bills G."/>
            <person name="Bluhm B."/>
            <person name="Cannon C."/>
            <person name="Castanera R."/>
            <person name="Culley D."/>
            <person name="Daum C."/>
            <person name="Ezra D."/>
            <person name="Gonzalez J."/>
            <person name="Henrissat B."/>
            <person name="Kuo A."/>
            <person name="Liang C."/>
            <person name="Lipzen A."/>
            <person name="Lutzoni F."/>
            <person name="Magnuson J."/>
            <person name="Mondo S."/>
            <person name="Nolan M."/>
            <person name="Ohm R."/>
            <person name="Pangilinan J."/>
            <person name="Park H.-J."/>
            <person name="Ramirez L."/>
            <person name="Alfaro M."/>
            <person name="Sun H."/>
            <person name="Tritt A."/>
            <person name="Yoshinaga Y."/>
            <person name="Zwiers L.-H."/>
            <person name="Turgeon B."/>
            <person name="Goodwin S."/>
            <person name="Spatafora J."/>
            <person name="Crous P."/>
            <person name="Grigoriev I."/>
        </authorList>
    </citation>
    <scope>NUCLEOTIDE SEQUENCE</scope>
    <source>
        <strain evidence="2">CBS 690.94</strain>
    </source>
</reference>
<accession>A0A9P4U6C5</accession>
<evidence type="ECO:0000313" key="3">
    <source>
        <dbReference type="Proteomes" id="UP000799764"/>
    </source>
</evidence>
<organism evidence="2 3">
    <name type="scientific">Karstenula rhodostoma CBS 690.94</name>
    <dbReference type="NCBI Taxonomy" id="1392251"/>
    <lineage>
        <taxon>Eukaryota</taxon>
        <taxon>Fungi</taxon>
        <taxon>Dikarya</taxon>
        <taxon>Ascomycota</taxon>
        <taxon>Pezizomycotina</taxon>
        <taxon>Dothideomycetes</taxon>
        <taxon>Pleosporomycetidae</taxon>
        <taxon>Pleosporales</taxon>
        <taxon>Massarineae</taxon>
        <taxon>Didymosphaeriaceae</taxon>
        <taxon>Karstenula</taxon>
    </lineage>
</organism>
<keyword evidence="3" id="KW-1185">Reference proteome</keyword>